<dbReference type="SMART" id="SM00591">
    <property type="entry name" value="RWD"/>
    <property type="match status" value="1"/>
</dbReference>
<dbReference type="InterPro" id="IPR006575">
    <property type="entry name" value="RWD_dom"/>
</dbReference>
<evidence type="ECO:0000259" key="2">
    <source>
        <dbReference type="PROSITE" id="PS50908"/>
    </source>
</evidence>
<dbReference type="Pfam" id="PF05773">
    <property type="entry name" value="RWD"/>
    <property type="match status" value="1"/>
</dbReference>
<evidence type="ECO:0000313" key="4">
    <source>
        <dbReference type="Proteomes" id="UP000241890"/>
    </source>
</evidence>
<organism evidence="3 4">
    <name type="scientific">Hondaea fermentalgiana</name>
    <dbReference type="NCBI Taxonomy" id="2315210"/>
    <lineage>
        <taxon>Eukaryota</taxon>
        <taxon>Sar</taxon>
        <taxon>Stramenopiles</taxon>
        <taxon>Bigyra</taxon>
        <taxon>Labyrinthulomycetes</taxon>
        <taxon>Thraustochytrida</taxon>
        <taxon>Thraustochytriidae</taxon>
        <taxon>Hondaea</taxon>
    </lineage>
</organism>
<dbReference type="AlphaFoldDB" id="A0A2R5G5A0"/>
<dbReference type="InParanoid" id="A0A2R5G5A0"/>
<reference evidence="3 4" key="1">
    <citation type="submission" date="2017-12" db="EMBL/GenBank/DDBJ databases">
        <title>Sequencing, de novo assembly and annotation of complete genome of a new Thraustochytrid species, strain FCC1311.</title>
        <authorList>
            <person name="Sedici K."/>
            <person name="Godart F."/>
            <person name="Aiese Cigliano R."/>
            <person name="Sanseverino W."/>
            <person name="Barakat M."/>
            <person name="Ortet P."/>
            <person name="Marechal E."/>
            <person name="Cagnac O."/>
            <person name="Amato A."/>
        </authorList>
    </citation>
    <scope>NUCLEOTIDE SEQUENCE [LARGE SCALE GENOMIC DNA]</scope>
</reference>
<comment type="caution">
    <text evidence="3">The sequence shown here is derived from an EMBL/GenBank/DDBJ whole genome shotgun (WGS) entry which is preliminary data.</text>
</comment>
<evidence type="ECO:0000313" key="3">
    <source>
        <dbReference type="EMBL" id="GBG26207.1"/>
    </source>
</evidence>
<dbReference type="FunFam" id="3.10.110.10:FF:000050">
    <property type="entry name" value="eIF-2-alpha kinase GCN2"/>
    <property type="match status" value="1"/>
</dbReference>
<dbReference type="CDD" id="cd23823">
    <property type="entry name" value="RWD_GCN2"/>
    <property type="match status" value="1"/>
</dbReference>
<dbReference type="Gene3D" id="3.10.110.10">
    <property type="entry name" value="Ubiquitin Conjugating Enzyme"/>
    <property type="match status" value="1"/>
</dbReference>
<dbReference type="GO" id="GO:0009893">
    <property type="term" value="P:positive regulation of metabolic process"/>
    <property type="evidence" value="ECO:0007669"/>
    <property type="project" value="UniProtKB-ARBA"/>
</dbReference>
<dbReference type="GO" id="GO:0051246">
    <property type="term" value="P:regulation of protein metabolic process"/>
    <property type="evidence" value="ECO:0007669"/>
    <property type="project" value="UniProtKB-ARBA"/>
</dbReference>
<feature type="region of interest" description="Disordered" evidence="1">
    <location>
        <begin position="129"/>
        <end position="298"/>
    </location>
</feature>
<feature type="compositionally biased region" description="Basic and acidic residues" evidence="1">
    <location>
        <begin position="134"/>
        <end position="153"/>
    </location>
</feature>
<dbReference type="GO" id="GO:0033554">
    <property type="term" value="P:cellular response to stress"/>
    <property type="evidence" value="ECO:0007669"/>
    <property type="project" value="UniProtKB-ARBA"/>
</dbReference>
<feature type="compositionally biased region" description="Basic and acidic residues" evidence="1">
    <location>
        <begin position="185"/>
        <end position="228"/>
    </location>
</feature>
<feature type="domain" description="RWD" evidence="2">
    <location>
        <begin position="9"/>
        <end position="117"/>
    </location>
</feature>
<accession>A0A2R5G5A0</accession>
<dbReference type="Proteomes" id="UP000241890">
    <property type="component" value="Unassembled WGS sequence"/>
</dbReference>
<dbReference type="PANTHER" id="PTHR12292">
    <property type="entry name" value="RWD DOMAIN-CONTAINING PROTEIN"/>
    <property type="match status" value="1"/>
</dbReference>
<evidence type="ECO:0000256" key="1">
    <source>
        <dbReference type="SAM" id="MobiDB-lite"/>
    </source>
</evidence>
<dbReference type="InterPro" id="IPR040213">
    <property type="entry name" value="GIR2-like"/>
</dbReference>
<keyword evidence="4" id="KW-1185">Reference proteome</keyword>
<sequence length="298" mass="33237">MDHDEEQQLELEALEAIFVEDYSLEQESSPRVVKLKLLPFSGEDADEENKVGVEAQFTLPAEYPEVAPEVAVTALRGLTSKQTDELADLALAEVENLLGMAMIFQLSEVIKEWLVENNRDHTDESMHAQMLQKMQDEERAREEAEERERRAELGSDGSDDDDESDDGKPRPVDGTPVTVESFSAWEEKFITEMRAAREAEEGEKTKVVHSAKPDADLNGRQWFEKQQLERAAAAGLIPGGASAQATSDGDGGQEEDWGEGEIEEDLFLQGAPDEELDELDDLSSDEDDDDDDDEDDEE</sequence>
<feature type="compositionally biased region" description="Acidic residues" evidence="1">
    <location>
        <begin position="251"/>
        <end position="298"/>
    </location>
</feature>
<gene>
    <name evidence="3" type="ORF">FCC1311_024282</name>
</gene>
<dbReference type="OrthoDB" id="277175at2759"/>
<proteinExistence type="predicted"/>
<dbReference type="PROSITE" id="PS50908">
    <property type="entry name" value="RWD"/>
    <property type="match status" value="1"/>
</dbReference>
<dbReference type="GO" id="GO:0010468">
    <property type="term" value="P:regulation of gene expression"/>
    <property type="evidence" value="ECO:0007669"/>
    <property type="project" value="UniProtKB-ARBA"/>
</dbReference>
<dbReference type="SUPFAM" id="SSF54495">
    <property type="entry name" value="UBC-like"/>
    <property type="match status" value="1"/>
</dbReference>
<dbReference type="EMBL" id="BEYU01000019">
    <property type="protein sequence ID" value="GBG26207.1"/>
    <property type="molecule type" value="Genomic_DNA"/>
</dbReference>
<protein>
    <submittedName>
        <fullName evidence="3">E3 ubiquitin-protein ligase RNF25</fullName>
    </submittedName>
</protein>
<dbReference type="InterPro" id="IPR016135">
    <property type="entry name" value="UBQ-conjugating_enzyme/RWD"/>
</dbReference>
<name>A0A2R5G5A0_9STRA</name>